<name>A0A554VGN9_9FLAO</name>
<accession>A0A554VGN9</accession>
<evidence type="ECO:0000313" key="1">
    <source>
        <dbReference type="EMBL" id="TSE06565.1"/>
    </source>
</evidence>
<comment type="caution">
    <text evidence="1">The sequence shown here is derived from an EMBL/GenBank/DDBJ whole genome shotgun (WGS) entry which is preliminary data.</text>
</comment>
<organism evidence="1 2">
    <name type="scientific">Aquimarina algiphila</name>
    <dbReference type="NCBI Taxonomy" id="2047982"/>
    <lineage>
        <taxon>Bacteria</taxon>
        <taxon>Pseudomonadati</taxon>
        <taxon>Bacteroidota</taxon>
        <taxon>Flavobacteriia</taxon>
        <taxon>Flavobacteriales</taxon>
        <taxon>Flavobacteriaceae</taxon>
        <taxon>Aquimarina</taxon>
    </lineage>
</organism>
<dbReference type="EMBL" id="VLNR01000044">
    <property type="protein sequence ID" value="TSE06565.1"/>
    <property type="molecule type" value="Genomic_DNA"/>
</dbReference>
<sequence>MKIEHLEERISDYRNSIKTVVDKRVLWKNTTKNILVRTLNRIVKQYDIGWKVQELSWIQNNEAVNITFDSFPPELIDCTNLIPAYQFLPGGALIFSQSYNGDVYVFMIFPQIENVSHENNMVELGVYTPESITEKFIVEKVDEFLKEMIKWEVPSLKKKVGY</sequence>
<proteinExistence type="predicted"/>
<dbReference type="RefSeq" id="WP_143917554.1">
    <property type="nucleotide sequence ID" value="NZ_CANLFO010000013.1"/>
</dbReference>
<dbReference type="AlphaFoldDB" id="A0A554VGN9"/>
<gene>
    <name evidence="1" type="ORF">FOF46_19045</name>
</gene>
<reference evidence="1 2" key="1">
    <citation type="submission" date="2019-07" db="EMBL/GenBank/DDBJ databases">
        <title>The draft genome sequence of Aquimarina algiphila M91.</title>
        <authorList>
            <person name="Meng X."/>
        </authorList>
    </citation>
    <scope>NUCLEOTIDE SEQUENCE [LARGE SCALE GENOMIC DNA]</scope>
    <source>
        <strain evidence="1 2">M91</strain>
    </source>
</reference>
<protein>
    <submittedName>
        <fullName evidence="1">Uncharacterized protein</fullName>
    </submittedName>
</protein>
<keyword evidence="2" id="KW-1185">Reference proteome</keyword>
<dbReference type="Proteomes" id="UP000318833">
    <property type="component" value="Unassembled WGS sequence"/>
</dbReference>
<evidence type="ECO:0000313" key="2">
    <source>
        <dbReference type="Proteomes" id="UP000318833"/>
    </source>
</evidence>
<dbReference type="OrthoDB" id="1160874at2"/>